<proteinExistence type="predicted"/>
<sequence>MNKISSPTQFWLSVGSFETSQTLSEFDLRTMIWMTCTFAMFSLVLAFCAMKGVDWEQGCSRTGSMAGTVEYGTGTRTEKKAGI</sequence>
<protein>
    <submittedName>
        <fullName evidence="3">Uncharacterized protein</fullName>
    </submittedName>
</protein>
<dbReference type="AlphaFoldDB" id="A0A914BYD8"/>
<evidence type="ECO:0000313" key="3">
    <source>
        <dbReference type="WBParaSite" id="ACRNAN_Path_1264.g4935.t1"/>
    </source>
</evidence>
<feature type="transmembrane region" description="Helical" evidence="1">
    <location>
        <begin position="31"/>
        <end position="50"/>
    </location>
</feature>
<accession>A0A914BYD8</accession>
<keyword evidence="1" id="KW-1133">Transmembrane helix</keyword>
<organism evidence="2 3">
    <name type="scientific">Acrobeloides nanus</name>
    <dbReference type="NCBI Taxonomy" id="290746"/>
    <lineage>
        <taxon>Eukaryota</taxon>
        <taxon>Metazoa</taxon>
        <taxon>Ecdysozoa</taxon>
        <taxon>Nematoda</taxon>
        <taxon>Chromadorea</taxon>
        <taxon>Rhabditida</taxon>
        <taxon>Tylenchina</taxon>
        <taxon>Cephalobomorpha</taxon>
        <taxon>Cephaloboidea</taxon>
        <taxon>Cephalobidae</taxon>
        <taxon>Acrobeloides</taxon>
    </lineage>
</organism>
<keyword evidence="1" id="KW-0812">Transmembrane</keyword>
<keyword evidence="2" id="KW-1185">Reference proteome</keyword>
<evidence type="ECO:0000256" key="1">
    <source>
        <dbReference type="SAM" id="Phobius"/>
    </source>
</evidence>
<reference evidence="3" key="1">
    <citation type="submission" date="2022-11" db="UniProtKB">
        <authorList>
            <consortium name="WormBaseParasite"/>
        </authorList>
    </citation>
    <scope>IDENTIFICATION</scope>
</reference>
<name>A0A914BYD8_9BILA</name>
<dbReference type="WBParaSite" id="ACRNAN_Path_1264.g4935.t1">
    <property type="protein sequence ID" value="ACRNAN_Path_1264.g4935.t1"/>
    <property type="gene ID" value="ACRNAN_Path_1264.g4935"/>
</dbReference>
<evidence type="ECO:0000313" key="2">
    <source>
        <dbReference type="Proteomes" id="UP000887540"/>
    </source>
</evidence>
<keyword evidence="1" id="KW-0472">Membrane</keyword>
<dbReference type="Proteomes" id="UP000887540">
    <property type="component" value="Unplaced"/>
</dbReference>